<evidence type="ECO:0000313" key="2">
    <source>
        <dbReference type="Proteomes" id="UP000297703"/>
    </source>
</evidence>
<accession>A0A4D9EJW2</accession>
<evidence type="ECO:0000313" key="1">
    <source>
        <dbReference type="EMBL" id="TFK07838.1"/>
    </source>
</evidence>
<proteinExistence type="predicted"/>
<sequence length="107" mass="11976">MSLSIRLKVFGTLSHPFGLPHAQNFYFCQLESGVLSVAHRIKPLISSKSNPAPQQNLTQPVTKRNSKIGFKIFLGEAGGISRLLSHRMIEGWQEHKKFTVTAMGIWT</sequence>
<dbReference type="Proteomes" id="UP000297703">
    <property type="component" value="Unassembled WGS sequence"/>
</dbReference>
<gene>
    <name evidence="1" type="ORF">DR999_PMT09351</name>
</gene>
<name>A0A4D9EJW2_9SAUR</name>
<comment type="caution">
    <text evidence="1">The sequence shown here is derived from an EMBL/GenBank/DDBJ whole genome shotgun (WGS) entry which is preliminary data.</text>
</comment>
<reference evidence="1 2" key="1">
    <citation type="submission" date="2019-04" db="EMBL/GenBank/DDBJ databases">
        <title>Draft genome of the big-headed turtle Platysternon megacephalum.</title>
        <authorList>
            <person name="Gong S."/>
        </authorList>
    </citation>
    <scope>NUCLEOTIDE SEQUENCE [LARGE SCALE GENOMIC DNA]</scope>
    <source>
        <strain evidence="1">DO16091913</strain>
        <tissue evidence="1">Muscle</tissue>
    </source>
</reference>
<keyword evidence="2" id="KW-1185">Reference proteome</keyword>
<dbReference type="EMBL" id="QXTE01000078">
    <property type="protein sequence ID" value="TFK07838.1"/>
    <property type="molecule type" value="Genomic_DNA"/>
</dbReference>
<reference evidence="1 2" key="2">
    <citation type="submission" date="2019-04" db="EMBL/GenBank/DDBJ databases">
        <title>The genome sequence of big-headed turtle.</title>
        <authorList>
            <person name="Gong S."/>
        </authorList>
    </citation>
    <scope>NUCLEOTIDE SEQUENCE [LARGE SCALE GENOMIC DNA]</scope>
    <source>
        <strain evidence="1">DO16091913</strain>
        <tissue evidence="1">Muscle</tissue>
    </source>
</reference>
<organism evidence="1 2">
    <name type="scientific">Platysternon megacephalum</name>
    <name type="common">big-headed turtle</name>
    <dbReference type="NCBI Taxonomy" id="55544"/>
    <lineage>
        <taxon>Eukaryota</taxon>
        <taxon>Metazoa</taxon>
        <taxon>Chordata</taxon>
        <taxon>Craniata</taxon>
        <taxon>Vertebrata</taxon>
        <taxon>Euteleostomi</taxon>
        <taxon>Archelosauria</taxon>
        <taxon>Testudinata</taxon>
        <taxon>Testudines</taxon>
        <taxon>Cryptodira</taxon>
        <taxon>Durocryptodira</taxon>
        <taxon>Testudinoidea</taxon>
        <taxon>Platysternidae</taxon>
        <taxon>Platysternon</taxon>
    </lineage>
</organism>
<protein>
    <submittedName>
        <fullName evidence="1">Tumor necrosis factor ligand superfamily member 6</fullName>
    </submittedName>
</protein>
<dbReference type="AlphaFoldDB" id="A0A4D9EJW2"/>